<evidence type="ECO:0000313" key="2">
    <source>
        <dbReference type="Proteomes" id="UP000224080"/>
    </source>
</evidence>
<organism evidence="1 2">
    <name type="scientific">Blastomyces parvus</name>
    <dbReference type="NCBI Taxonomy" id="2060905"/>
    <lineage>
        <taxon>Eukaryota</taxon>
        <taxon>Fungi</taxon>
        <taxon>Dikarya</taxon>
        <taxon>Ascomycota</taxon>
        <taxon>Pezizomycotina</taxon>
        <taxon>Eurotiomycetes</taxon>
        <taxon>Eurotiomycetidae</taxon>
        <taxon>Onygenales</taxon>
        <taxon>Ajellomycetaceae</taxon>
        <taxon>Blastomyces</taxon>
    </lineage>
</organism>
<proteinExistence type="predicted"/>
<protein>
    <submittedName>
        <fullName evidence="1">Uncharacterized protein</fullName>
    </submittedName>
</protein>
<dbReference type="Proteomes" id="UP000224080">
    <property type="component" value="Unassembled WGS sequence"/>
</dbReference>
<dbReference type="AlphaFoldDB" id="A0A2B7X637"/>
<sequence>MNAGPKREKRRYGGVGTDYDCDSVPASPALAGFANFVLINSIGHLEMGSKRNLCQVNPT</sequence>
<comment type="caution">
    <text evidence="1">The sequence shown here is derived from an EMBL/GenBank/DDBJ whole genome shotgun (WGS) entry which is preliminary data.</text>
</comment>
<evidence type="ECO:0000313" key="1">
    <source>
        <dbReference type="EMBL" id="PGH04405.1"/>
    </source>
</evidence>
<name>A0A2B7X637_9EURO</name>
<keyword evidence="2" id="KW-1185">Reference proteome</keyword>
<reference evidence="1 2" key="1">
    <citation type="submission" date="2017-10" db="EMBL/GenBank/DDBJ databases">
        <title>Comparative genomics in systemic dimorphic fungi from Ajellomycetaceae.</title>
        <authorList>
            <person name="Munoz J.F."/>
            <person name="Mcewen J.G."/>
            <person name="Clay O.K."/>
            <person name="Cuomo C.A."/>
        </authorList>
    </citation>
    <scope>NUCLEOTIDE SEQUENCE [LARGE SCALE GENOMIC DNA]</scope>
    <source>
        <strain evidence="1 2">UAMH130</strain>
    </source>
</reference>
<gene>
    <name evidence="1" type="ORF">GX51_03564</name>
</gene>
<dbReference type="EMBL" id="PDNC01000039">
    <property type="protein sequence ID" value="PGH04405.1"/>
    <property type="molecule type" value="Genomic_DNA"/>
</dbReference>
<accession>A0A2B7X637</accession>